<evidence type="ECO:0000313" key="5">
    <source>
        <dbReference type="EMBL" id="RMR63338.1"/>
    </source>
</evidence>
<keyword evidence="2" id="KW-0813">Transport</keyword>
<evidence type="ECO:0000256" key="1">
    <source>
        <dbReference type="ARBA" id="ARBA00009075"/>
    </source>
</evidence>
<dbReference type="GO" id="GO:0016020">
    <property type="term" value="C:membrane"/>
    <property type="evidence" value="ECO:0007669"/>
    <property type="project" value="InterPro"/>
</dbReference>
<comment type="caution">
    <text evidence="5">The sequence shown here is derived from an EMBL/GenBank/DDBJ whole genome shotgun (WGS) entry which is preliminary data.</text>
</comment>
<evidence type="ECO:0000256" key="3">
    <source>
        <dbReference type="ARBA" id="ARBA00022729"/>
    </source>
</evidence>
<feature type="region of interest" description="Disordered" evidence="4">
    <location>
        <begin position="1"/>
        <end position="20"/>
    </location>
</feature>
<protein>
    <submittedName>
        <fullName evidence="5">OprD family outer membrane protein</fullName>
    </submittedName>
</protein>
<sequence>MAGHIKKAGSKPGTTKPDRKNWRFKKVITKERYPLKTTSTALLALSLTSFGAVAQAEESSHTFIPTQLSTSSAQDEAKGFFEDQHLTGTTRNWYSNELLRGDDRFSYRKNGVTTPTPRRINWVQGTIVNYSSGFTQGTVGFSTEVAVYNAIALDRDRKHIAGGGNRTQAENDGDAVGQWSKLGLGNVKARISNTTLTAGRQSINTPVVAYLGNRALPSSFQGFALQSDELNNLSIQAATFDRISPRSEQSLTKFRSTYTNINATSDRMSMVGADYKPFSNVTASLYASDLEDFWKQYYFGFTHEIGDSKALALSSNLNYYKTKDSGQSKLGAIDNDTYSLSFTATHQAHSFGIAYQEVMGNEYFDYARETNAIFLANSLLSDFNGPNEKSLQLSYVINMTDYGVPGLKFNAYQARGWGIDGTHYRGTGYSDVTDLRGESHYEYGIGTSYALQSGPLKATTIRATYTTHRSTGAQIDGDINEFRLVTTIPFKIL</sequence>
<accession>A0A3M4WGW7</accession>
<name>A0A3M4WGW7_PSECI</name>
<dbReference type="PANTHER" id="PTHR34596:SF2">
    <property type="entry name" value="CHITOPORIN"/>
    <property type="match status" value="1"/>
</dbReference>
<dbReference type="Gene3D" id="2.40.160.10">
    <property type="entry name" value="Porin"/>
    <property type="match status" value="1"/>
</dbReference>
<evidence type="ECO:0000313" key="6">
    <source>
        <dbReference type="Proteomes" id="UP000278332"/>
    </source>
</evidence>
<reference evidence="5 6" key="1">
    <citation type="submission" date="2018-08" db="EMBL/GenBank/DDBJ databases">
        <title>Recombination of ecologically and evolutionarily significant loci maintains genetic cohesion in the Pseudomonas syringae species complex.</title>
        <authorList>
            <person name="Dillon M."/>
            <person name="Thakur S."/>
            <person name="Almeida R.N.D."/>
            <person name="Weir B.S."/>
            <person name="Guttman D.S."/>
        </authorList>
    </citation>
    <scope>NUCLEOTIDE SEQUENCE [LARGE SCALE GENOMIC DNA]</scope>
    <source>
        <strain evidence="5 6">ICMP 6917</strain>
    </source>
</reference>
<evidence type="ECO:0000256" key="4">
    <source>
        <dbReference type="SAM" id="MobiDB-lite"/>
    </source>
</evidence>
<organism evidence="5 6">
    <name type="scientific">Pseudomonas cichorii</name>
    <dbReference type="NCBI Taxonomy" id="36746"/>
    <lineage>
        <taxon>Bacteria</taxon>
        <taxon>Pseudomonadati</taxon>
        <taxon>Pseudomonadota</taxon>
        <taxon>Gammaproteobacteria</taxon>
        <taxon>Pseudomonadales</taxon>
        <taxon>Pseudomonadaceae</taxon>
        <taxon>Pseudomonas</taxon>
    </lineage>
</organism>
<dbReference type="Proteomes" id="UP000278332">
    <property type="component" value="Unassembled WGS sequence"/>
</dbReference>
<dbReference type="InterPro" id="IPR005318">
    <property type="entry name" value="OM_porin_bac"/>
</dbReference>
<dbReference type="Pfam" id="PF03573">
    <property type="entry name" value="OprD"/>
    <property type="match status" value="1"/>
</dbReference>
<dbReference type="AlphaFoldDB" id="A0A3M4WGW7"/>
<keyword evidence="3" id="KW-0732">Signal</keyword>
<comment type="similarity">
    <text evidence="1">Belongs to the outer membrane porin (Opr) (TC 1.B.25) family.</text>
</comment>
<dbReference type="GO" id="GO:0015288">
    <property type="term" value="F:porin activity"/>
    <property type="evidence" value="ECO:0007669"/>
    <property type="project" value="TreeGrafter"/>
</dbReference>
<proteinExistence type="inferred from homology"/>
<dbReference type="EMBL" id="RBRY01000004">
    <property type="protein sequence ID" value="RMR63338.1"/>
    <property type="molecule type" value="Genomic_DNA"/>
</dbReference>
<gene>
    <name evidence="5" type="ORF">ALP84_00175</name>
</gene>
<dbReference type="PANTHER" id="PTHR34596">
    <property type="entry name" value="CHITOPORIN"/>
    <property type="match status" value="1"/>
</dbReference>
<evidence type="ECO:0000256" key="2">
    <source>
        <dbReference type="ARBA" id="ARBA00022448"/>
    </source>
</evidence>
<dbReference type="InterPro" id="IPR023614">
    <property type="entry name" value="Porin_dom_sf"/>
</dbReference>